<evidence type="ECO:0000313" key="7">
    <source>
        <dbReference type="Proteomes" id="UP000696485"/>
    </source>
</evidence>
<gene>
    <name evidence="6" type="ORF">BG006_011109</name>
</gene>
<protein>
    <recommendedName>
        <fullName evidence="5">Glycosyltransferase 61 catalytic domain-containing protein</fullName>
    </recommendedName>
</protein>
<dbReference type="Proteomes" id="UP000696485">
    <property type="component" value="Unassembled WGS sequence"/>
</dbReference>
<dbReference type="PANTHER" id="PTHR20961">
    <property type="entry name" value="GLYCOSYLTRANSFERASE"/>
    <property type="match status" value="1"/>
</dbReference>
<sequence length="514" mass="58580">MKRYGATKHSWLFRGARFRWDDIKRQGKWEMDHFFYSGKEIVLHSEEVSTSFQTLPPSDAPICFKRAVIGLGSQCALSYCENNIPVDVYKAFRDEIADHYWRTPDRWATHLALHRVTAPSKNDALKCLDLARYYNFEEASEGYSPERGEKSSRVGQLHPDVIDNEQDYKNMSDGASPGSPKRKLVVGIIQREGSRRLINDEALIQALVKAGFRVKWMTFDHGCGIAETAYLLRDVQVLVSPHGNAIGTSLFMPTSDPIPTIISADSTRYAEPWFKYTTSVLAQRFMSAVCGPSDYPDEGTKAQCPHVRDSNLAEEYLQHSRLVLGLPPSMVKSDKDKKDMSSSQLEEMTQSHRAYVKSNPEAMALAEKELEDLQGPEASTALYGKYGESTYEFWGQYWKAMPRYLDVPRLVHFIENRQNDWVHERQEAAARGRRPNDDAAAYRDFMEYVRKGQICRSGWKDCEEIQQRNIAGPLTAYGRHSIDDVTRWGEATSESQSLLQDVGTYKDWPFASTS</sequence>
<dbReference type="EMBL" id="JAAAUY010000093">
    <property type="protein sequence ID" value="KAF9335596.1"/>
    <property type="molecule type" value="Genomic_DNA"/>
</dbReference>
<keyword evidence="1" id="KW-0328">Glycosyltransferase</keyword>
<keyword evidence="7" id="KW-1185">Reference proteome</keyword>
<reference evidence="6" key="1">
    <citation type="journal article" date="2020" name="Fungal Divers.">
        <title>Resolving the Mortierellaceae phylogeny through synthesis of multi-gene phylogenetics and phylogenomics.</title>
        <authorList>
            <person name="Vandepol N."/>
            <person name="Liber J."/>
            <person name="Desiro A."/>
            <person name="Na H."/>
            <person name="Kennedy M."/>
            <person name="Barry K."/>
            <person name="Grigoriev I.V."/>
            <person name="Miller A.N."/>
            <person name="O'Donnell K."/>
            <person name="Stajich J.E."/>
            <person name="Bonito G."/>
        </authorList>
    </citation>
    <scope>NUCLEOTIDE SEQUENCE</scope>
    <source>
        <strain evidence="6">NVP1</strain>
    </source>
</reference>
<organism evidence="6 7">
    <name type="scientific">Podila minutissima</name>
    <dbReference type="NCBI Taxonomy" id="64525"/>
    <lineage>
        <taxon>Eukaryota</taxon>
        <taxon>Fungi</taxon>
        <taxon>Fungi incertae sedis</taxon>
        <taxon>Mucoromycota</taxon>
        <taxon>Mortierellomycotina</taxon>
        <taxon>Mortierellomycetes</taxon>
        <taxon>Mortierellales</taxon>
        <taxon>Mortierellaceae</taxon>
        <taxon>Podila</taxon>
    </lineage>
</organism>
<proteinExistence type="predicted"/>
<evidence type="ECO:0000259" key="5">
    <source>
        <dbReference type="Pfam" id="PF04577"/>
    </source>
</evidence>
<comment type="caution">
    <text evidence="6">The sequence shown here is derived from an EMBL/GenBank/DDBJ whole genome shotgun (WGS) entry which is preliminary data.</text>
</comment>
<keyword evidence="3" id="KW-0325">Glycoprotein</keyword>
<evidence type="ECO:0000256" key="2">
    <source>
        <dbReference type="ARBA" id="ARBA00022679"/>
    </source>
</evidence>
<keyword evidence="2" id="KW-0808">Transferase</keyword>
<feature type="region of interest" description="Disordered" evidence="4">
    <location>
        <begin position="332"/>
        <end position="352"/>
    </location>
</feature>
<evidence type="ECO:0000256" key="4">
    <source>
        <dbReference type="SAM" id="MobiDB-lite"/>
    </source>
</evidence>
<accession>A0A9P5SPU9</accession>
<evidence type="ECO:0000256" key="1">
    <source>
        <dbReference type="ARBA" id="ARBA00022676"/>
    </source>
</evidence>
<dbReference type="AlphaFoldDB" id="A0A9P5SPU9"/>
<dbReference type="InterPro" id="IPR049625">
    <property type="entry name" value="Glyco_transf_61_cat"/>
</dbReference>
<evidence type="ECO:0000256" key="3">
    <source>
        <dbReference type="ARBA" id="ARBA00023180"/>
    </source>
</evidence>
<evidence type="ECO:0000313" key="6">
    <source>
        <dbReference type="EMBL" id="KAF9335596.1"/>
    </source>
</evidence>
<dbReference type="GO" id="GO:0016757">
    <property type="term" value="F:glycosyltransferase activity"/>
    <property type="evidence" value="ECO:0007669"/>
    <property type="project" value="UniProtKB-KW"/>
</dbReference>
<dbReference type="Pfam" id="PF04577">
    <property type="entry name" value="Glyco_transf_61"/>
    <property type="match status" value="1"/>
</dbReference>
<name>A0A9P5SPU9_9FUNG</name>
<dbReference type="InterPro" id="IPR007657">
    <property type="entry name" value="Glycosyltransferase_61"/>
</dbReference>
<feature type="domain" description="Glycosyltransferase 61 catalytic" evidence="5">
    <location>
        <begin position="184"/>
        <end position="254"/>
    </location>
</feature>